<evidence type="ECO:0000259" key="1">
    <source>
        <dbReference type="PROSITE" id="PS50994"/>
    </source>
</evidence>
<dbReference type="PROSITE" id="PS50994">
    <property type="entry name" value="INTEGRASE"/>
    <property type="match status" value="1"/>
</dbReference>
<dbReference type="InterPro" id="IPR009057">
    <property type="entry name" value="Homeodomain-like_sf"/>
</dbReference>
<dbReference type="EMBL" id="MHCH01000062">
    <property type="protein sequence ID" value="OGY15631.1"/>
    <property type="molecule type" value="Genomic_DNA"/>
</dbReference>
<dbReference type="GO" id="GO:0015074">
    <property type="term" value="P:DNA integration"/>
    <property type="evidence" value="ECO:0007669"/>
    <property type="project" value="InterPro"/>
</dbReference>
<dbReference type="PANTHER" id="PTHR47515">
    <property type="entry name" value="LOW CALCIUM RESPONSE LOCUS PROTEIN T"/>
    <property type="match status" value="1"/>
</dbReference>
<name>A0A1G1VJN7_9BACT</name>
<protein>
    <recommendedName>
        <fullName evidence="1">Integrase catalytic domain-containing protein</fullName>
    </recommendedName>
</protein>
<dbReference type="InterPro" id="IPR036397">
    <property type="entry name" value="RNaseH_sf"/>
</dbReference>
<dbReference type="PANTHER" id="PTHR47515:SF2">
    <property type="entry name" value="INTEGRASE CORE DOMAIN PROTEIN"/>
    <property type="match status" value="1"/>
</dbReference>
<evidence type="ECO:0000313" key="3">
    <source>
        <dbReference type="Proteomes" id="UP000177324"/>
    </source>
</evidence>
<dbReference type="InterPro" id="IPR012337">
    <property type="entry name" value="RNaseH-like_sf"/>
</dbReference>
<proteinExistence type="predicted"/>
<dbReference type="SUPFAM" id="SSF53098">
    <property type="entry name" value="Ribonuclease H-like"/>
    <property type="match status" value="1"/>
</dbReference>
<dbReference type="InterPro" id="IPR001584">
    <property type="entry name" value="Integrase_cat-core"/>
</dbReference>
<evidence type="ECO:0000313" key="2">
    <source>
        <dbReference type="EMBL" id="OGY15631.1"/>
    </source>
</evidence>
<dbReference type="AlphaFoldDB" id="A0A1G1VJN7"/>
<gene>
    <name evidence="2" type="ORF">A2784_04430</name>
</gene>
<accession>A0A1G1VJN7</accession>
<sequence>MTNLTLITLAFELHKEGILIGNIAQRLGKHRETIGLWLQEIEHLGLEGFLNQYEKAKKVPRVRRQIDPLIKRWIWDIREREMDCCGEKIGYFLQQEHQIKVANSKIYEVLAEKYQLRSKWKKNTERGLVPKAQSPREVVQMDSIDFGGVFAFTGIDIFTREADILLAPQLTARYGYQFLEQSMGRRFDRHVHLIQTDGGPEFKEEFKQNVASFCDRHRVARPYKKNEQSFIESFNRTVRKECLGWIKYKTNQIFSCKKMVESFLDRYHYHRPHMGLGIKTPLTVI</sequence>
<reference evidence="2 3" key="1">
    <citation type="journal article" date="2016" name="Nat. Commun.">
        <title>Thousands of microbial genomes shed light on interconnected biogeochemical processes in an aquifer system.</title>
        <authorList>
            <person name="Anantharaman K."/>
            <person name="Brown C.T."/>
            <person name="Hug L.A."/>
            <person name="Sharon I."/>
            <person name="Castelle C.J."/>
            <person name="Probst A.J."/>
            <person name="Thomas B.C."/>
            <person name="Singh A."/>
            <person name="Wilkins M.J."/>
            <person name="Karaoz U."/>
            <person name="Brodie E.L."/>
            <person name="Williams K.H."/>
            <person name="Hubbard S.S."/>
            <person name="Banfield J.F."/>
        </authorList>
    </citation>
    <scope>NUCLEOTIDE SEQUENCE [LARGE SCALE GENOMIC DNA]</scope>
</reference>
<dbReference type="STRING" id="1797589.A2784_04430"/>
<comment type="caution">
    <text evidence="2">The sequence shown here is derived from an EMBL/GenBank/DDBJ whole genome shotgun (WGS) entry which is preliminary data.</text>
</comment>
<dbReference type="GO" id="GO:0003676">
    <property type="term" value="F:nucleic acid binding"/>
    <property type="evidence" value="ECO:0007669"/>
    <property type="project" value="InterPro"/>
</dbReference>
<feature type="domain" description="Integrase catalytic" evidence="1">
    <location>
        <begin position="131"/>
        <end position="285"/>
    </location>
</feature>
<dbReference type="Gene3D" id="3.30.420.10">
    <property type="entry name" value="Ribonuclease H-like superfamily/Ribonuclease H"/>
    <property type="match status" value="1"/>
</dbReference>
<dbReference type="Proteomes" id="UP000177324">
    <property type="component" value="Unassembled WGS sequence"/>
</dbReference>
<dbReference type="SUPFAM" id="SSF46689">
    <property type="entry name" value="Homeodomain-like"/>
    <property type="match status" value="1"/>
</dbReference>
<organism evidence="2 3">
    <name type="scientific">Candidatus Chisholmbacteria bacterium RIFCSPHIGHO2_01_FULL_48_12</name>
    <dbReference type="NCBI Taxonomy" id="1797589"/>
    <lineage>
        <taxon>Bacteria</taxon>
        <taxon>Candidatus Chisholmiibacteriota</taxon>
    </lineage>
</organism>
<dbReference type="Pfam" id="PF13683">
    <property type="entry name" value="rve_3"/>
    <property type="match status" value="1"/>
</dbReference>